<name>A0A9N8WNC4_9GLOM</name>
<dbReference type="CDD" id="cd17043">
    <property type="entry name" value="RA"/>
    <property type="match status" value="1"/>
</dbReference>
<dbReference type="OrthoDB" id="196165at2759"/>
<feature type="compositionally biased region" description="Basic residues" evidence="4">
    <location>
        <begin position="1150"/>
        <end position="1161"/>
    </location>
</feature>
<feature type="compositionally biased region" description="Polar residues" evidence="4">
    <location>
        <begin position="1162"/>
        <end position="1224"/>
    </location>
</feature>
<dbReference type="Gene3D" id="2.30.30.40">
    <property type="entry name" value="SH3 Domains"/>
    <property type="match status" value="1"/>
</dbReference>
<comment type="caution">
    <text evidence="7">The sequence shown here is derived from an EMBL/GenBank/DDBJ whole genome shotgun (WGS) entry which is preliminary data.</text>
</comment>
<dbReference type="Proteomes" id="UP000789739">
    <property type="component" value="Unassembled WGS sequence"/>
</dbReference>
<evidence type="ECO:0000313" key="7">
    <source>
        <dbReference type="EMBL" id="CAG8494994.1"/>
    </source>
</evidence>
<accession>A0A9N8WNC4</accession>
<evidence type="ECO:0000259" key="5">
    <source>
        <dbReference type="PROSITE" id="PS50002"/>
    </source>
</evidence>
<dbReference type="SMART" id="SM00326">
    <property type="entry name" value="SH3"/>
    <property type="match status" value="1"/>
</dbReference>
<dbReference type="InterPro" id="IPR000159">
    <property type="entry name" value="RA_dom"/>
</dbReference>
<reference evidence="7" key="1">
    <citation type="submission" date="2021-06" db="EMBL/GenBank/DDBJ databases">
        <authorList>
            <person name="Kallberg Y."/>
            <person name="Tangrot J."/>
            <person name="Rosling A."/>
        </authorList>
    </citation>
    <scope>NUCLEOTIDE SEQUENCE</scope>
    <source>
        <strain evidence="7">BR232B</strain>
    </source>
</reference>
<evidence type="ECO:0000256" key="3">
    <source>
        <dbReference type="SAM" id="Coils"/>
    </source>
</evidence>
<evidence type="ECO:0000256" key="4">
    <source>
        <dbReference type="SAM" id="MobiDB-lite"/>
    </source>
</evidence>
<feature type="compositionally biased region" description="Polar residues" evidence="4">
    <location>
        <begin position="1122"/>
        <end position="1135"/>
    </location>
</feature>
<dbReference type="EMBL" id="CAJVPI010000175">
    <property type="protein sequence ID" value="CAG8494994.1"/>
    <property type="molecule type" value="Genomic_DNA"/>
</dbReference>
<protein>
    <submittedName>
        <fullName evidence="7">4385_t:CDS:1</fullName>
    </submittedName>
</protein>
<evidence type="ECO:0000313" key="8">
    <source>
        <dbReference type="Proteomes" id="UP000789739"/>
    </source>
</evidence>
<dbReference type="GO" id="GO:0030950">
    <property type="term" value="P:establishment or maintenance of actin cytoskeleton polarity"/>
    <property type="evidence" value="ECO:0007669"/>
    <property type="project" value="TreeGrafter"/>
</dbReference>
<keyword evidence="3" id="KW-0175">Coiled coil</keyword>
<feature type="compositionally biased region" description="Acidic residues" evidence="4">
    <location>
        <begin position="36"/>
        <end position="54"/>
    </location>
</feature>
<dbReference type="GO" id="GO:0007165">
    <property type="term" value="P:signal transduction"/>
    <property type="evidence" value="ECO:0007669"/>
    <property type="project" value="InterPro"/>
</dbReference>
<dbReference type="InterPro" id="IPR029071">
    <property type="entry name" value="Ubiquitin-like_domsf"/>
</dbReference>
<dbReference type="GO" id="GO:0051286">
    <property type="term" value="C:cell tip"/>
    <property type="evidence" value="ECO:0007669"/>
    <property type="project" value="TreeGrafter"/>
</dbReference>
<dbReference type="PANTHER" id="PTHR47775:SF1">
    <property type="entry name" value="BUD SITE SELECTION PROTEIN 14"/>
    <property type="match status" value="1"/>
</dbReference>
<dbReference type="Gene3D" id="3.10.20.90">
    <property type="entry name" value="Phosphatidylinositol 3-kinase Catalytic Subunit, Chain A, domain 1"/>
    <property type="match status" value="1"/>
</dbReference>
<dbReference type="InterPro" id="IPR036028">
    <property type="entry name" value="SH3-like_dom_sf"/>
</dbReference>
<sequence>MPRDPKLSIDIAAASRGHRRDTSRRDTQNPENEGTNLEEETDVEPEDNEDEDELSSVPSIPDENIDFDFVYALHTFGATVEGQASVVRGEPLTLLDDSNSYWWLVKVFKSEEVGYIPAENVEMPQERLARLNKHRNVNLSSSQHHETLPAVIQKPKPVVKARLNVSFGNPLAITADDLVESDNAEIAADDIQIYPSVETDNIGTEQKANVNFEREDQLIQTNIQPSQQTQMQQGAIQENENMQWGDQQLLQGPMQANTQWAEDQQKTFDNNATFQRTDDANRQIIQGQYIPSANNYSSYSNNTYQPPDNAPNQEVIDVVEQPSGETIKMTLTPSLGSDYIDFSDEENDTRKEVDKTSKFFFDEETRMKVSIEEYMKDLPPEDTKKAGKGKREKKEGIFTKFFSKKKQKVKKEEDQQKPGATSSVQVQPLPRTDSRQGTRLQPPSVQMQGQPYAQMPPEQGPMRGQGLMQGKGQGSIQAQGLTQDQGQGQMRGQWPVQSQGLVQDQVLVQGPMRTQDQGQMLVQGPMRVQGPMQGQGQSQVVPGSIQTQGQGQMLVQGPMLGQGPTQGQGQMQGLIQDFGQENFRDPFQPSSQPVQQYMAPKMQPQNVRRTPDSIKSISQAASDGSSAPTSPLLHVLTVHPGNNIQTNVSYKTILLSRSTTVTELIKQSLTRFKLDNPVNWEDYFITVKEFDGEEIHLMPHDHPLEIFQTLVSASTTPLPQVNRESISSISSELSNDAVIRNLRLSEFLERNTVRFYLNRKNKRSSRSSGERRIRVHVLIYHDDLPSYLKKGSVPRVSMSVPRHLADKAARRRSPGEEGKPREKVLIFAGRATVAEVITKALDKFGITDGIVDDGSYITDGDIRPRYNLMVFADGEEKVLQTKTKIIDACPNQPDFRPQSVDSVDSNLSLTPDYRFEEPIFVLRMSNSEDHQRHAMPDLKSGPEPQKPGKNEETLSRKQLIEQQREYSRARQRSILTAHKNDAQGVDIVTSAGAIRSSRIFGQKVRYSFIPQQGGEEIDISDIIENIWGGEMDEQDNAESDEEIIRRNSESRDNKDEYIAPLSIQKRDLPNNRRASTRKSLTAETDILMETVDQVQGDNIRMSQSLEEKIERVLLTVASGQYNNKIPESPTALSRQQSDRPKVATVQEHTRFRRLSQPHNRRSSSQTSLPPVSTNATNSLDSPKSKQSQGISYPRSNKSNPSRARSGSVASTTSLNSVASPTQGNIPGRPSSPGMASVVESDWVLSDDFGLQELLVLVRSSVNFMEMKERRRSGWKLQDDPEKFLEDINPNEFIDDIKTLYLSMESELDVLEKELDTLMNDALRVTY</sequence>
<keyword evidence="1 2" id="KW-0728">SH3 domain</keyword>
<dbReference type="InterPro" id="IPR001452">
    <property type="entry name" value="SH3_domain"/>
</dbReference>
<feature type="coiled-coil region" evidence="3">
    <location>
        <begin position="1293"/>
        <end position="1320"/>
    </location>
</feature>
<feature type="region of interest" description="Disordered" evidence="4">
    <location>
        <begin position="603"/>
        <end position="628"/>
    </location>
</feature>
<feature type="compositionally biased region" description="Polar residues" evidence="4">
    <location>
        <begin position="435"/>
        <end position="451"/>
    </location>
</feature>
<dbReference type="SUPFAM" id="SSF50044">
    <property type="entry name" value="SH3-domain"/>
    <property type="match status" value="1"/>
</dbReference>
<feature type="compositionally biased region" description="Basic and acidic residues" evidence="4">
    <location>
        <begin position="803"/>
        <end position="820"/>
    </location>
</feature>
<feature type="region of interest" description="Disordered" evidence="4">
    <location>
        <begin position="379"/>
        <end position="478"/>
    </location>
</feature>
<feature type="region of interest" description="Disordered" evidence="4">
    <location>
        <begin position="1122"/>
        <end position="1235"/>
    </location>
</feature>
<feature type="domain" description="Ras-associating" evidence="6">
    <location>
        <begin position="634"/>
        <end position="762"/>
    </location>
</feature>
<feature type="region of interest" description="Disordered" evidence="4">
    <location>
        <begin position="1"/>
        <end position="61"/>
    </location>
</feature>
<evidence type="ECO:0000256" key="1">
    <source>
        <dbReference type="ARBA" id="ARBA00022443"/>
    </source>
</evidence>
<evidence type="ECO:0000256" key="2">
    <source>
        <dbReference type="PROSITE-ProRule" id="PRU00192"/>
    </source>
</evidence>
<feature type="region of interest" description="Disordered" evidence="4">
    <location>
        <begin position="930"/>
        <end position="957"/>
    </location>
</feature>
<organism evidence="7 8">
    <name type="scientific">Paraglomus brasilianum</name>
    <dbReference type="NCBI Taxonomy" id="144538"/>
    <lineage>
        <taxon>Eukaryota</taxon>
        <taxon>Fungi</taxon>
        <taxon>Fungi incertae sedis</taxon>
        <taxon>Mucoromycota</taxon>
        <taxon>Glomeromycotina</taxon>
        <taxon>Glomeromycetes</taxon>
        <taxon>Paraglomerales</taxon>
        <taxon>Paraglomeraceae</taxon>
        <taxon>Paraglomus</taxon>
    </lineage>
</organism>
<feature type="compositionally biased region" description="Basic and acidic residues" evidence="4">
    <location>
        <begin position="946"/>
        <end position="957"/>
    </location>
</feature>
<dbReference type="PROSITE" id="PS50200">
    <property type="entry name" value="RA"/>
    <property type="match status" value="1"/>
</dbReference>
<dbReference type="GO" id="GO:0008104">
    <property type="term" value="P:intracellular protein localization"/>
    <property type="evidence" value="ECO:0007669"/>
    <property type="project" value="TreeGrafter"/>
</dbReference>
<dbReference type="PANTHER" id="PTHR47775">
    <property type="entry name" value="BUD SITE SELECTION PROTEIN 14"/>
    <property type="match status" value="1"/>
</dbReference>
<dbReference type="InterPro" id="IPR053039">
    <property type="entry name" value="Polarity_Bud-Selection_Reg"/>
</dbReference>
<evidence type="ECO:0000259" key="6">
    <source>
        <dbReference type="PROSITE" id="PS50200"/>
    </source>
</evidence>
<dbReference type="GO" id="GO:0015630">
    <property type="term" value="C:microtubule cytoskeleton"/>
    <property type="evidence" value="ECO:0007669"/>
    <property type="project" value="TreeGrafter"/>
</dbReference>
<gene>
    <name evidence="7" type="ORF">PBRASI_LOCUS2306</name>
</gene>
<keyword evidence="8" id="KW-1185">Reference proteome</keyword>
<dbReference type="Pfam" id="PF00788">
    <property type="entry name" value="RA"/>
    <property type="match status" value="1"/>
</dbReference>
<proteinExistence type="predicted"/>
<feature type="domain" description="SH3" evidence="5">
    <location>
        <begin position="65"/>
        <end position="126"/>
    </location>
</feature>
<dbReference type="PROSITE" id="PS50002">
    <property type="entry name" value="SH3"/>
    <property type="match status" value="1"/>
</dbReference>
<feature type="region of interest" description="Disordered" evidence="4">
    <location>
        <begin position="800"/>
        <end position="820"/>
    </location>
</feature>
<dbReference type="SUPFAM" id="SSF54236">
    <property type="entry name" value="Ubiquitin-like"/>
    <property type="match status" value="1"/>
</dbReference>